<evidence type="ECO:0000313" key="9">
    <source>
        <dbReference type="Proteomes" id="UP000575898"/>
    </source>
</evidence>
<keyword evidence="6" id="KW-1133">Transmembrane helix</keyword>
<dbReference type="InterPro" id="IPR003594">
    <property type="entry name" value="HATPase_dom"/>
</dbReference>
<dbReference type="EC" id="2.7.13.3" evidence="2"/>
<dbReference type="PRINTS" id="PR00344">
    <property type="entry name" value="BCTRLSENSOR"/>
</dbReference>
<keyword evidence="5 8" id="KW-0418">Kinase</keyword>
<keyword evidence="6" id="KW-0472">Membrane</keyword>
<dbReference type="Pfam" id="PF00512">
    <property type="entry name" value="HisKA"/>
    <property type="match status" value="1"/>
</dbReference>
<dbReference type="InterPro" id="IPR004358">
    <property type="entry name" value="Sig_transdc_His_kin-like_C"/>
</dbReference>
<evidence type="ECO:0000256" key="6">
    <source>
        <dbReference type="SAM" id="Phobius"/>
    </source>
</evidence>
<evidence type="ECO:0000259" key="7">
    <source>
        <dbReference type="PROSITE" id="PS50109"/>
    </source>
</evidence>
<keyword evidence="6" id="KW-0812">Transmembrane</keyword>
<dbReference type="GO" id="GO:0005886">
    <property type="term" value="C:plasma membrane"/>
    <property type="evidence" value="ECO:0007669"/>
    <property type="project" value="TreeGrafter"/>
</dbReference>
<dbReference type="CDD" id="cd00082">
    <property type="entry name" value="HisKA"/>
    <property type="match status" value="1"/>
</dbReference>
<evidence type="ECO:0000256" key="2">
    <source>
        <dbReference type="ARBA" id="ARBA00012438"/>
    </source>
</evidence>
<name>A0A840MDY2_9PROT</name>
<comment type="catalytic activity">
    <reaction evidence="1">
        <text>ATP + protein L-histidine = ADP + protein N-phospho-L-histidine.</text>
        <dbReference type="EC" id="2.7.13.3"/>
    </reaction>
</comment>
<dbReference type="AlphaFoldDB" id="A0A840MDY2"/>
<dbReference type="SMART" id="SM00388">
    <property type="entry name" value="HisKA"/>
    <property type="match status" value="1"/>
</dbReference>
<dbReference type="SUPFAM" id="SSF47384">
    <property type="entry name" value="Homodimeric domain of signal transducing histidine kinase"/>
    <property type="match status" value="1"/>
</dbReference>
<dbReference type="Gene3D" id="1.10.287.130">
    <property type="match status" value="1"/>
</dbReference>
<comment type="caution">
    <text evidence="8">The sequence shown here is derived from an EMBL/GenBank/DDBJ whole genome shotgun (WGS) entry which is preliminary data.</text>
</comment>
<dbReference type="InterPro" id="IPR005467">
    <property type="entry name" value="His_kinase_dom"/>
</dbReference>
<gene>
    <name evidence="8" type="ORF">HNQ59_000773</name>
</gene>
<organism evidence="8 9">
    <name type="scientific">Chitinivorax tropicus</name>
    <dbReference type="NCBI Taxonomy" id="714531"/>
    <lineage>
        <taxon>Bacteria</taxon>
        <taxon>Pseudomonadati</taxon>
        <taxon>Pseudomonadota</taxon>
        <taxon>Betaproteobacteria</taxon>
        <taxon>Chitinivorax</taxon>
    </lineage>
</organism>
<dbReference type="PROSITE" id="PS50109">
    <property type="entry name" value="HIS_KIN"/>
    <property type="match status" value="1"/>
</dbReference>
<dbReference type="Gene3D" id="3.30.565.10">
    <property type="entry name" value="Histidine kinase-like ATPase, C-terminal domain"/>
    <property type="match status" value="1"/>
</dbReference>
<proteinExistence type="predicted"/>
<dbReference type="PANTHER" id="PTHR43047:SF72">
    <property type="entry name" value="OSMOSENSING HISTIDINE PROTEIN KINASE SLN1"/>
    <property type="match status" value="1"/>
</dbReference>
<dbReference type="EMBL" id="JACHHY010000004">
    <property type="protein sequence ID" value="MBB5017504.1"/>
    <property type="molecule type" value="Genomic_DNA"/>
</dbReference>
<dbReference type="RefSeq" id="WP_184035430.1">
    <property type="nucleotide sequence ID" value="NZ_JACHHY010000004.1"/>
</dbReference>
<keyword evidence="3" id="KW-0597">Phosphoprotein</keyword>
<dbReference type="Proteomes" id="UP000575898">
    <property type="component" value="Unassembled WGS sequence"/>
</dbReference>
<accession>A0A840MDY2</accession>
<dbReference type="Pfam" id="PF02518">
    <property type="entry name" value="HATPase_c"/>
    <property type="match status" value="1"/>
</dbReference>
<reference evidence="8 9" key="1">
    <citation type="submission" date="2020-08" db="EMBL/GenBank/DDBJ databases">
        <title>Genomic Encyclopedia of Type Strains, Phase IV (KMG-IV): sequencing the most valuable type-strain genomes for metagenomic binning, comparative biology and taxonomic classification.</title>
        <authorList>
            <person name="Goeker M."/>
        </authorList>
    </citation>
    <scope>NUCLEOTIDE SEQUENCE [LARGE SCALE GENOMIC DNA]</scope>
    <source>
        <strain evidence="8 9">DSM 27165</strain>
    </source>
</reference>
<dbReference type="GO" id="GO:0009927">
    <property type="term" value="F:histidine phosphotransfer kinase activity"/>
    <property type="evidence" value="ECO:0007669"/>
    <property type="project" value="TreeGrafter"/>
</dbReference>
<evidence type="ECO:0000256" key="1">
    <source>
        <dbReference type="ARBA" id="ARBA00000085"/>
    </source>
</evidence>
<dbReference type="InterPro" id="IPR036890">
    <property type="entry name" value="HATPase_C_sf"/>
</dbReference>
<dbReference type="GO" id="GO:0000155">
    <property type="term" value="F:phosphorelay sensor kinase activity"/>
    <property type="evidence" value="ECO:0007669"/>
    <property type="project" value="InterPro"/>
</dbReference>
<feature type="domain" description="Histidine kinase" evidence="7">
    <location>
        <begin position="171"/>
        <end position="385"/>
    </location>
</feature>
<evidence type="ECO:0000256" key="5">
    <source>
        <dbReference type="ARBA" id="ARBA00022777"/>
    </source>
</evidence>
<dbReference type="InterPro" id="IPR003661">
    <property type="entry name" value="HisK_dim/P_dom"/>
</dbReference>
<keyword evidence="4" id="KW-0808">Transferase</keyword>
<protein>
    <recommendedName>
        <fullName evidence="2">histidine kinase</fullName>
        <ecNumber evidence="2">2.7.13.3</ecNumber>
    </recommendedName>
</protein>
<evidence type="ECO:0000256" key="3">
    <source>
        <dbReference type="ARBA" id="ARBA00022553"/>
    </source>
</evidence>
<dbReference type="InterPro" id="IPR036097">
    <property type="entry name" value="HisK_dim/P_sf"/>
</dbReference>
<sequence length="405" mass="44877">MDRELGLLSEEAAMTLAKQPSKDTPLSMRIDFINNRLDDILNANFGSQKYLKAVDGFDAYINRLQALTAYLQDVKGRMTPTLLEEVIHKVAAERERNEAFAIQTRLVEQQYDEDHEARIQHATQTIFQLLVIIAGLLLMICIILYIETRRIRAQFIQRQQDSLAQSAVLAGISHEFRTPLQSIAANIQIVSKSLPPGNSASKPVQRLNASIMHLESIIDGLIDQAAICSNQLTLTYDRTDVLQVIHQVMEALNYRAEQRGLTLLADLQPLKPVITDEKRLRQILWNLLSNAMKYTDIGGVTVSANIQTDHSPVLIIVVKDTGVGIPDAFLKQVSPPFSQSPNKRGGTGLGLWLVKSLVEAMGGHFSIHSVMDAGTTLTAFIPVQLTEDPSDTTSAPRSLHVEVQA</sequence>
<feature type="transmembrane region" description="Helical" evidence="6">
    <location>
        <begin position="126"/>
        <end position="146"/>
    </location>
</feature>
<keyword evidence="9" id="KW-1185">Reference proteome</keyword>
<dbReference type="SUPFAM" id="SSF55874">
    <property type="entry name" value="ATPase domain of HSP90 chaperone/DNA topoisomerase II/histidine kinase"/>
    <property type="match status" value="1"/>
</dbReference>
<evidence type="ECO:0000313" key="8">
    <source>
        <dbReference type="EMBL" id="MBB5017504.1"/>
    </source>
</evidence>
<evidence type="ECO:0000256" key="4">
    <source>
        <dbReference type="ARBA" id="ARBA00022679"/>
    </source>
</evidence>
<dbReference type="SMART" id="SM00387">
    <property type="entry name" value="HATPase_c"/>
    <property type="match status" value="1"/>
</dbReference>
<dbReference type="PANTHER" id="PTHR43047">
    <property type="entry name" value="TWO-COMPONENT HISTIDINE PROTEIN KINASE"/>
    <property type="match status" value="1"/>
</dbReference>